<dbReference type="RefSeq" id="WP_229222734.1">
    <property type="nucleotide sequence ID" value="NZ_JAWJAC010000011.1"/>
</dbReference>
<keyword evidence="2" id="KW-1185">Reference proteome</keyword>
<evidence type="ECO:0000313" key="2">
    <source>
        <dbReference type="Proteomes" id="UP001286589"/>
    </source>
</evidence>
<proteinExistence type="predicted"/>
<dbReference type="Proteomes" id="UP001286589">
    <property type="component" value="Unassembled WGS sequence"/>
</dbReference>
<organism evidence="1 2">
    <name type="scientific">Phytobacter ursingii</name>
    <dbReference type="NCBI Taxonomy" id="1972431"/>
    <lineage>
        <taxon>Bacteria</taxon>
        <taxon>Pseudomonadati</taxon>
        <taxon>Pseudomonadota</taxon>
        <taxon>Gammaproteobacteria</taxon>
        <taxon>Enterobacterales</taxon>
        <taxon>Enterobacteriaceae</taxon>
        <taxon>Phytobacter</taxon>
    </lineage>
</organism>
<comment type="caution">
    <text evidence="1">The sequence shown here is derived from an EMBL/GenBank/DDBJ whole genome shotgun (WGS) entry which is preliminary data.</text>
</comment>
<protein>
    <submittedName>
        <fullName evidence="1">Uncharacterized protein</fullName>
    </submittedName>
</protein>
<gene>
    <name evidence="1" type="ORF">R0H02_18645</name>
</gene>
<evidence type="ECO:0000313" key="1">
    <source>
        <dbReference type="EMBL" id="MDV2864465.1"/>
    </source>
</evidence>
<dbReference type="AlphaFoldDB" id="A0AB35RRB9"/>
<name>A0AB35RRB9_9ENTR</name>
<reference evidence="1 2" key="1">
    <citation type="submission" date="2023-10" db="EMBL/GenBank/DDBJ databases">
        <title>Phytobacter spp. The emergence of a new genus of hospital-origin enterobacteria encoding carbapenemases in Argentina.</title>
        <authorList>
            <person name="Vay C."/>
            <person name="Almuzara M."/>
            <person name="Traglia G.M."/>
            <person name="Campos J."/>
        </authorList>
    </citation>
    <scope>NUCLEOTIDE SEQUENCE [LARGE SCALE GENOMIC DNA]</scope>
    <source>
        <strain evidence="1 2">CVMA36</strain>
    </source>
</reference>
<dbReference type="EMBL" id="JAWJAC010000011">
    <property type="protein sequence ID" value="MDV2864465.1"/>
    <property type="molecule type" value="Genomic_DNA"/>
</dbReference>
<sequence>MPHMGLALSVLPRAGMQHAWGDASTLISSAGIPSDIVIFDAPNVVSPQTFTPDETQSPGLANSAIEIMANDN</sequence>
<accession>A0AB35RRB9</accession>